<dbReference type="KEGG" id="rgi:RGI145_22630"/>
<dbReference type="AlphaFoldDB" id="A0A1L7ANL7"/>
<organism evidence="4 5">
    <name type="scientific">Roseomonas gilardii</name>
    <dbReference type="NCBI Taxonomy" id="257708"/>
    <lineage>
        <taxon>Bacteria</taxon>
        <taxon>Pseudomonadati</taxon>
        <taxon>Pseudomonadota</taxon>
        <taxon>Alphaproteobacteria</taxon>
        <taxon>Acetobacterales</taxon>
        <taxon>Roseomonadaceae</taxon>
        <taxon>Roseomonas</taxon>
    </lineage>
</organism>
<dbReference type="Pfam" id="PF00497">
    <property type="entry name" value="SBP_bac_3"/>
    <property type="match status" value="1"/>
</dbReference>
<dbReference type="InterPro" id="IPR001638">
    <property type="entry name" value="Solute-binding_3/MltF_N"/>
</dbReference>
<dbReference type="SMART" id="SM00062">
    <property type="entry name" value="PBPb"/>
    <property type="match status" value="1"/>
</dbReference>
<accession>A0A1L7ANL7</accession>
<dbReference type="Proteomes" id="UP000185494">
    <property type="component" value="Chromosome 1"/>
</dbReference>
<proteinExistence type="predicted"/>
<evidence type="ECO:0000259" key="3">
    <source>
        <dbReference type="SMART" id="SM00062"/>
    </source>
</evidence>
<feature type="signal peptide" evidence="2">
    <location>
        <begin position="1"/>
        <end position="29"/>
    </location>
</feature>
<geneLocation type="plasmid" evidence="4 5">
    <name>1</name>
</geneLocation>
<feature type="chain" id="PRO_5012273201" description="Solute-binding protein family 3/N-terminal domain-containing protein" evidence="2">
    <location>
        <begin position="30"/>
        <end position="280"/>
    </location>
</feature>
<protein>
    <recommendedName>
        <fullName evidence="3">Solute-binding protein family 3/N-terminal domain-containing protein</fullName>
    </recommendedName>
</protein>
<dbReference type="PANTHER" id="PTHR35936:SF17">
    <property type="entry name" value="ARGININE-BINDING EXTRACELLULAR PROTEIN ARTP"/>
    <property type="match status" value="1"/>
</dbReference>
<keyword evidence="4" id="KW-0614">Plasmid</keyword>
<evidence type="ECO:0000313" key="4">
    <source>
        <dbReference type="EMBL" id="APT60339.1"/>
    </source>
</evidence>
<dbReference type="SUPFAM" id="SSF53850">
    <property type="entry name" value="Periplasmic binding protein-like II"/>
    <property type="match status" value="1"/>
</dbReference>
<dbReference type="PANTHER" id="PTHR35936">
    <property type="entry name" value="MEMBRANE-BOUND LYTIC MUREIN TRANSGLYCOSYLASE F"/>
    <property type="match status" value="1"/>
</dbReference>
<keyword evidence="1 2" id="KW-0732">Signal</keyword>
<reference evidence="4 5" key="1">
    <citation type="submission" date="2016-05" db="EMBL/GenBank/DDBJ databases">
        <title>Complete Genome and Methylome Analysis of Psychrotrophic Bacterial Isolates from Antarctic Lake Untersee.</title>
        <authorList>
            <person name="Fomenkov A."/>
            <person name="Akimov V.N."/>
            <person name="Vasilyeva L.V."/>
            <person name="Andersen D."/>
            <person name="Vincze T."/>
            <person name="Roberts R.J."/>
        </authorList>
    </citation>
    <scope>NUCLEOTIDE SEQUENCE [LARGE SCALE GENOMIC DNA]</scope>
    <source>
        <strain evidence="4 5">U14-5</strain>
        <plasmid evidence="5">Plasmid 1</plasmid>
    </source>
</reference>
<sequence length="280" mass="30160">MNGKAGTPRRRCLLALAALGMLPPIASWAAVPPLPVEIAARGTLVIALFASFPPMAYKLPADNRLVGVDVDLAADLAKRLGLRVEWQDTSYESAINAMATGRVDMAFSMLNRPESADRLDYVDYLTSGMQIYTLASHTPIAGPEGLCGLRLGANRRNGFDAAMRAWSDTHCVAQGRPAIQIQATEGTPEARLQLRQSRVDAVVQSSESVPYTMAQEAGTYVMVGEPLNRLTIGMAFVKKSSQLRDAMRWALEQSIADGSYAAILARHDLARNAIASSTTP</sequence>
<evidence type="ECO:0000313" key="5">
    <source>
        <dbReference type="Proteomes" id="UP000185494"/>
    </source>
</evidence>
<dbReference type="Gene3D" id="3.40.190.10">
    <property type="entry name" value="Periplasmic binding protein-like II"/>
    <property type="match status" value="2"/>
</dbReference>
<feature type="domain" description="Solute-binding protein family 3/N-terminal" evidence="3">
    <location>
        <begin position="43"/>
        <end position="271"/>
    </location>
</feature>
<evidence type="ECO:0000256" key="1">
    <source>
        <dbReference type="ARBA" id="ARBA00022729"/>
    </source>
</evidence>
<gene>
    <name evidence="4" type="ORF">RGI145_22630</name>
</gene>
<name>A0A1L7ANL7_9PROT</name>
<evidence type="ECO:0000256" key="2">
    <source>
        <dbReference type="SAM" id="SignalP"/>
    </source>
</evidence>
<dbReference type="EMBL" id="CP015585">
    <property type="protein sequence ID" value="APT60339.1"/>
    <property type="molecule type" value="Genomic_DNA"/>
</dbReference>